<dbReference type="EMBL" id="UOEJ01000001">
    <property type="protein sequence ID" value="VAV89400.1"/>
    <property type="molecule type" value="Genomic_DNA"/>
</dbReference>
<dbReference type="Pfam" id="PF11011">
    <property type="entry name" value="DUF2849"/>
    <property type="match status" value="1"/>
</dbReference>
<proteinExistence type="predicted"/>
<dbReference type="InterPro" id="IPR021270">
    <property type="entry name" value="DUF2849"/>
</dbReference>
<evidence type="ECO:0000313" key="1">
    <source>
        <dbReference type="EMBL" id="VAV89400.1"/>
    </source>
</evidence>
<organism evidence="1">
    <name type="scientific">hydrothermal vent metagenome</name>
    <dbReference type="NCBI Taxonomy" id="652676"/>
    <lineage>
        <taxon>unclassified sequences</taxon>
        <taxon>metagenomes</taxon>
        <taxon>ecological metagenomes</taxon>
    </lineage>
</organism>
<reference evidence="1" key="1">
    <citation type="submission" date="2018-06" db="EMBL/GenBank/DDBJ databases">
        <authorList>
            <person name="Zhirakovskaya E."/>
        </authorList>
    </citation>
    <scope>NUCLEOTIDE SEQUENCE</scope>
</reference>
<sequence length="97" mass="10817">MPHALNIISANDLRDGLNVYFIQDGGSARWDRDISLATIYDEDELSAAFDRAKQDMDNNIVVDCIIVPIDDNHNPVTTRERIRAGGPSVKYGNQITN</sequence>
<gene>
    <name evidence="1" type="ORF">MNBD_ALPHA01-2021</name>
</gene>
<dbReference type="AlphaFoldDB" id="A0A3B0R877"/>
<accession>A0A3B0R877</accession>
<name>A0A3B0R877_9ZZZZ</name>
<protein>
    <submittedName>
        <fullName evidence="1">Uncharacterized protein</fullName>
    </submittedName>
</protein>